<comment type="similarity">
    <text evidence="1">Belongs to the GMC oxidoreductase family.</text>
</comment>
<dbReference type="PATRIC" id="fig|1813736.3.peg.4380"/>
<evidence type="ECO:0000256" key="3">
    <source>
        <dbReference type="ARBA" id="ARBA00022827"/>
    </source>
</evidence>
<dbReference type="KEGG" id="abac:LuPra_04142"/>
<dbReference type="InterPro" id="IPR007867">
    <property type="entry name" value="GMC_OxRtase_C"/>
</dbReference>
<dbReference type="Proteomes" id="UP000076079">
    <property type="component" value="Chromosome"/>
</dbReference>
<dbReference type="OrthoDB" id="9787779at2"/>
<dbReference type="InterPro" id="IPR000172">
    <property type="entry name" value="GMC_OxRdtase_N"/>
</dbReference>
<dbReference type="GO" id="GO:0016614">
    <property type="term" value="F:oxidoreductase activity, acting on CH-OH group of donors"/>
    <property type="evidence" value="ECO:0007669"/>
    <property type="project" value="InterPro"/>
</dbReference>
<evidence type="ECO:0000256" key="2">
    <source>
        <dbReference type="ARBA" id="ARBA00022630"/>
    </source>
</evidence>
<dbReference type="PANTHER" id="PTHR46056">
    <property type="entry name" value="LONG-CHAIN-ALCOHOL OXIDASE"/>
    <property type="match status" value="1"/>
</dbReference>
<dbReference type="Pfam" id="PF00732">
    <property type="entry name" value="GMC_oxred_N"/>
    <property type="match status" value="1"/>
</dbReference>
<proteinExistence type="inferred from homology"/>
<dbReference type="SUPFAM" id="SSF51905">
    <property type="entry name" value="FAD/NAD(P)-binding domain"/>
    <property type="match status" value="1"/>
</dbReference>
<keyword evidence="9" id="KW-1185">Reference proteome</keyword>
<feature type="region of interest" description="Disordered" evidence="5">
    <location>
        <begin position="136"/>
        <end position="156"/>
    </location>
</feature>
<dbReference type="EC" id="1.1.3.-" evidence="8"/>
<name>A0A143PST3_LUTPR</name>
<dbReference type="PANTHER" id="PTHR46056:SF12">
    <property type="entry name" value="LONG-CHAIN-ALCOHOL OXIDASE"/>
    <property type="match status" value="1"/>
</dbReference>
<evidence type="ECO:0000256" key="4">
    <source>
        <dbReference type="ARBA" id="ARBA00023002"/>
    </source>
</evidence>
<reference evidence="8 9" key="1">
    <citation type="journal article" date="2016" name="Genome Announc.">
        <title>First Complete Genome Sequence of a Subdivision 6 Acidobacterium Strain.</title>
        <authorList>
            <person name="Huang S."/>
            <person name="Vieira S."/>
            <person name="Bunk B."/>
            <person name="Riedel T."/>
            <person name="Sproer C."/>
            <person name="Overmann J."/>
        </authorList>
    </citation>
    <scope>NUCLEOTIDE SEQUENCE [LARGE SCALE GENOMIC DNA]</scope>
    <source>
        <strain evidence="9">DSM 100886 HEG_-6_39</strain>
    </source>
</reference>
<dbReference type="RefSeq" id="WP_110172498.1">
    <property type="nucleotide sequence ID" value="NZ_CP015136.1"/>
</dbReference>
<dbReference type="InterPro" id="IPR036188">
    <property type="entry name" value="FAD/NAD-bd_sf"/>
</dbReference>
<evidence type="ECO:0000256" key="1">
    <source>
        <dbReference type="ARBA" id="ARBA00010790"/>
    </source>
</evidence>
<gene>
    <name evidence="8" type="primary">livQ_7</name>
    <name evidence="8" type="ORF">LuPra_04142</name>
</gene>
<keyword evidence="4 8" id="KW-0560">Oxidoreductase</keyword>
<dbReference type="Gene3D" id="3.50.50.60">
    <property type="entry name" value="FAD/NAD(P)-binding domain"/>
    <property type="match status" value="2"/>
</dbReference>
<evidence type="ECO:0000256" key="5">
    <source>
        <dbReference type="SAM" id="MobiDB-lite"/>
    </source>
</evidence>
<feature type="compositionally biased region" description="Pro residues" evidence="5">
    <location>
        <begin position="141"/>
        <end position="154"/>
    </location>
</feature>
<evidence type="ECO:0000313" key="8">
    <source>
        <dbReference type="EMBL" id="AMY10899.1"/>
    </source>
</evidence>
<dbReference type="STRING" id="1855912.LuPra_04142"/>
<evidence type="ECO:0000259" key="6">
    <source>
        <dbReference type="Pfam" id="PF00732"/>
    </source>
</evidence>
<feature type="domain" description="Glucose-methanol-choline oxidoreductase C-terminal" evidence="7">
    <location>
        <begin position="389"/>
        <end position="497"/>
    </location>
</feature>
<feature type="domain" description="Glucose-methanol-choline oxidoreductase N-terminal" evidence="6">
    <location>
        <begin position="188"/>
        <end position="300"/>
    </location>
</feature>
<dbReference type="Pfam" id="PF05199">
    <property type="entry name" value="GMC_oxred_C"/>
    <property type="match status" value="1"/>
</dbReference>
<accession>A0A143PST3</accession>
<reference evidence="9" key="2">
    <citation type="submission" date="2016-04" db="EMBL/GenBank/DDBJ databases">
        <title>First Complete Genome Sequence of a Subdivision 6 Acidobacterium.</title>
        <authorList>
            <person name="Huang S."/>
            <person name="Vieira S."/>
            <person name="Bunk B."/>
            <person name="Riedel T."/>
            <person name="Sproeer C."/>
            <person name="Overmann J."/>
        </authorList>
    </citation>
    <scope>NUCLEOTIDE SEQUENCE [LARGE SCALE GENOMIC DNA]</scope>
    <source>
        <strain evidence="9">DSM 100886 HEG_-6_39</strain>
    </source>
</reference>
<protein>
    <submittedName>
        <fullName evidence="8">6'''-hydroxyparomomycin C oxidase</fullName>
        <ecNumber evidence="8">1.1.3.-</ecNumber>
    </submittedName>
</protein>
<evidence type="ECO:0000313" key="9">
    <source>
        <dbReference type="Proteomes" id="UP000076079"/>
    </source>
</evidence>
<sequence length="528" mass="58030">MQTYDFDLVIIGSGAGGGTLAHALASTRRRILLIERGGEVPSEPENWSPAAVWKDLRYRTSERWVDGDGLEFQPYTHYNVGGNTKYWGSVLYRLRREDFGEIAHRDGVSPAWPITYDDLAPWYDIAERLYHVHGEASADPTEPPRGPYPHPPVPHAEAMQPVIAGLQRQGLHPSPLPLGLIDPGLPGGCELCNTCNSFPCRIHRKSDADVCCVRPAAAAGVTVWTHAQARRLLTTRDGTRVEAVEVDREGQTIRVEAPVIVVACGAVNSAILLLRSATTQHPRGLANSSGLVGRRYMAHLATMMQGFHPLRVNTAVFQKTVAVNDFYLRGPGVPYPLGQIQSQGRTHGLMAKVVGDTWFSGRVTWVPEWAYDAWVARGVDWLAMSEDLPRDDNRVTLTEDGRIRLDYTPNNVAAHEQLVVEATRMLRRLGAWKVMTASHRAKNTTHQCGTLVFGHDPVSSVLDPYCRTHDIPNLFVVDASFFPSSAAVNPGLTIVAQGLRVADHLRRTDLRLPEDAAAGVAPAAAQRT</sequence>
<keyword evidence="3" id="KW-0274">FAD</keyword>
<keyword evidence="2" id="KW-0285">Flavoprotein</keyword>
<evidence type="ECO:0000259" key="7">
    <source>
        <dbReference type="Pfam" id="PF05199"/>
    </source>
</evidence>
<dbReference type="GO" id="GO:0050660">
    <property type="term" value="F:flavin adenine dinucleotide binding"/>
    <property type="evidence" value="ECO:0007669"/>
    <property type="project" value="InterPro"/>
</dbReference>
<dbReference type="EMBL" id="CP015136">
    <property type="protein sequence ID" value="AMY10899.1"/>
    <property type="molecule type" value="Genomic_DNA"/>
</dbReference>
<organism evidence="8 9">
    <name type="scientific">Luteitalea pratensis</name>
    <dbReference type="NCBI Taxonomy" id="1855912"/>
    <lineage>
        <taxon>Bacteria</taxon>
        <taxon>Pseudomonadati</taxon>
        <taxon>Acidobacteriota</taxon>
        <taxon>Vicinamibacteria</taxon>
        <taxon>Vicinamibacterales</taxon>
        <taxon>Vicinamibacteraceae</taxon>
        <taxon>Luteitalea</taxon>
    </lineage>
</organism>
<dbReference type="AlphaFoldDB" id="A0A143PST3"/>